<reference evidence="6 7" key="1">
    <citation type="journal article" date="2021" name="Nat. Commun.">
        <title>Isolation of a member of the candidate phylum Atribacteria reveals a unique cell membrane structure.</title>
        <authorList>
            <person name="Taiki K."/>
            <person name="Nobu M.K."/>
            <person name="Kusada H."/>
            <person name="Meng X.-Y."/>
            <person name="Hosoki N."/>
            <person name="Uematsu K."/>
            <person name="Yoshioka H."/>
            <person name="Kamagata Y."/>
            <person name="Tamaki H."/>
        </authorList>
    </citation>
    <scope>NUCLEOTIDE SEQUENCE [LARGE SCALE GENOMIC DNA]</scope>
    <source>
        <strain evidence="6 7">RT761</strain>
    </source>
</reference>
<keyword evidence="7" id="KW-1185">Reference proteome</keyword>
<dbReference type="AlphaFoldDB" id="A0A7T1AKR4"/>
<organism evidence="6 7">
    <name type="scientific">Atribacter laminatus</name>
    <dbReference type="NCBI Taxonomy" id="2847778"/>
    <lineage>
        <taxon>Bacteria</taxon>
        <taxon>Pseudomonadati</taxon>
        <taxon>Atribacterota</taxon>
        <taxon>Atribacteria</taxon>
        <taxon>Atribacterales</taxon>
        <taxon>Atribacteraceae</taxon>
        <taxon>Atribacter</taxon>
    </lineage>
</organism>
<name>A0A7T1AKR4_ATRLM</name>
<evidence type="ECO:0000256" key="4">
    <source>
        <dbReference type="ARBA" id="ARBA00023136"/>
    </source>
</evidence>
<dbReference type="Pfam" id="PF04191">
    <property type="entry name" value="PEMT"/>
    <property type="match status" value="1"/>
</dbReference>
<dbReference type="GO" id="GO:0016740">
    <property type="term" value="F:transferase activity"/>
    <property type="evidence" value="ECO:0007669"/>
    <property type="project" value="UniProtKB-ARBA"/>
</dbReference>
<evidence type="ECO:0000256" key="2">
    <source>
        <dbReference type="ARBA" id="ARBA00022692"/>
    </source>
</evidence>
<gene>
    <name evidence="6" type="ORF">RT761_00911</name>
</gene>
<dbReference type="InterPro" id="IPR007318">
    <property type="entry name" value="Phopholipid_MeTrfase"/>
</dbReference>
<evidence type="ECO:0000256" key="5">
    <source>
        <dbReference type="SAM" id="Phobius"/>
    </source>
</evidence>
<dbReference type="PANTHER" id="PTHR12714:SF9">
    <property type="entry name" value="PROTEIN-S-ISOPRENYLCYSTEINE O-METHYLTRANSFERASE"/>
    <property type="match status" value="1"/>
</dbReference>
<dbReference type="PANTHER" id="PTHR12714">
    <property type="entry name" value="PROTEIN-S ISOPRENYLCYSTEINE O-METHYLTRANSFERASE"/>
    <property type="match status" value="1"/>
</dbReference>
<feature type="transmembrane region" description="Helical" evidence="5">
    <location>
        <begin position="41"/>
        <end position="63"/>
    </location>
</feature>
<evidence type="ECO:0000313" key="7">
    <source>
        <dbReference type="Proteomes" id="UP000594463"/>
    </source>
</evidence>
<dbReference type="GO" id="GO:0012505">
    <property type="term" value="C:endomembrane system"/>
    <property type="evidence" value="ECO:0007669"/>
    <property type="project" value="UniProtKB-SubCell"/>
</dbReference>
<protein>
    <recommendedName>
        <fullName evidence="8">Isoprenylcysteine carboxylmethyltransferase family protein</fullName>
    </recommendedName>
</protein>
<keyword evidence="3 5" id="KW-1133">Transmembrane helix</keyword>
<keyword evidence="4 5" id="KW-0472">Membrane</keyword>
<keyword evidence="2 5" id="KW-0812">Transmembrane</keyword>
<feature type="transmembrane region" description="Helical" evidence="5">
    <location>
        <begin position="164"/>
        <end position="189"/>
    </location>
</feature>
<evidence type="ECO:0000256" key="3">
    <source>
        <dbReference type="ARBA" id="ARBA00022989"/>
    </source>
</evidence>
<feature type="transmembrane region" description="Helical" evidence="5">
    <location>
        <begin position="95"/>
        <end position="121"/>
    </location>
</feature>
<dbReference type="KEGG" id="alam:RT761_00911"/>
<dbReference type="Proteomes" id="UP000594463">
    <property type="component" value="Chromosome"/>
</dbReference>
<evidence type="ECO:0008006" key="8">
    <source>
        <dbReference type="Google" id="ProtNLM"/>
    </source>
</evidence>
<dbReference type="EMBL" id="CP065383">
    <property type="protein sequence ID" value="QPM67699.1"/>
    <property type="molecule type" value="Genomic_DNA"/>
</dbReference>
<feature type="transmembrane region" description="Helical" evidence="5">
    <location>
        <begin position="12"/>
        <end position="35"/>
    </location>
</feature>
<comment type="subcellular location">
    <subcellularLocation>
        <location evidence="1">Endomembrane system</location>
        <topology evidence="1">Multi-pass membrane protein</topology>
    </subcellularLocation>
</comment>
<evidence type="ECO:0000313" key="6">
    <source>
        <dbReference type="EMBL" id="QPM67699.1"/>
    </source>
</evidence>
<sequence>MERSLSASAEKLGAFLFPYRGMIWGITGLLVFLFAQVKTTFFISGLLTLAIGEIFRIWGVGYIKNYRGPMFEVAELTTAGPYAFVRNPLYLANGIIGTGISLFSGYIFMIPLFFLLFLLLYHPIICAEEQFLANKFKEEYINYYQKVPRYLPIFRPYPHPLGSFSWNVILIKEIHTITTLLIISVLFYLRGYGFLRILDRLFLGF</sequence>
<dbReference type="Gene3D" id="1.20.120.1630">
    <property type="match status" value="1"/>
</dbReference>
<accession>A0A7T1AKR4</accession>
<evidence type="ECO:0000256" key="1">
    <source>
        <dbReference type="ARBA" id="ARBA00004127"/>
    </source>
</evidence>
<proteinExistence type="predicted"/>
<dbReference type="RefSeq" id="WP_218112888.1">
    <property type="nucleotide sequence ID" value="NZ_CP065383.1"/>
</dbReference>